<evidence type="ECO:0000313" key="6">
    <source>
        <dbReference type="Proteomes" id="UP000325440"/>
    </source>
</evidence>
<evidence type="ECO:0000313" key="5">
    <source>
        <dbReference type="EMBL" id="VVC41704.1"/>
    </source>
</evidence>
<accession>A0A5E4NDC3</accession>
<dbReference type="GO" id="GO:0003725">
    <property type="term" value="F:double-stranded RNA binding"/>
    <property type="evidence" value="ECO:0007669"/>
    <property type="project" value="TreeGrafter"/>
</dbReference>
<dbReference type="EMBL" id="CABPRJ010001924">
    <property type="protein sequence ID" value="VVC41704.1"/>
    <property type="molecule type" value="Genomic_DNA"/>
</dbReference>
<feature type="region of interest" description="Disordered" evidence="3">
    <location>
        <begin position="1"/>
        <end position="40"/>
    </location>
</feature>
<keyword evidence="1 2" id="KW-0694">RNA-binding</keyword>
<dbReference type="SMART" id="SM00358">
    <property type="entry name" value="DSRM"/>
    <property type="match status" value="3"/>
</dbReference>
<dbReference type="InterPro" id="IPR014720">
    <property type="entry name" value="dsRBD_dom"/>
</dbReference>
<sequence length="609" mass="68613">MVNDIEMSEDNQIQSSPLSSSPAPECNAEQLQQQQQQQQQQDMMVKGKFCAVYEGTAPPGCKFKFFNGPGRSNPESVILADKLNSIKSDTEKNPVAKLNEMMLMLKKKNVRYEMIDIGGFIHSPIYTIRAQNEDISVFGTGSSKKEAKRAAAIAFIERMDFNNESDKITSTTSNNNNNSNEKKIADQVLDDIKSEINPIGLLQEVCMNYHWKLPIYDYTTADLALKRGNIGFKASCSLYMYKTNSVQRTKQSAKREAARLMYEKIKKFSADHISSLSLDKFPIPSSVLFQNNRPGKKNNELDLINSPENMKTIEKFYEKLKMSKNPTVNKVKGLDFTKYPGSAVEILDQIGEEEGFTSTYVLLSKSASSVSGILMQVSITPFIIHLGTGKSLSEAQEAAANVALVYLKLFLESTILQILDLPANCKVGGDNKYTGWDKYDSTLSSNEAEDSDLDKDYVPRGDVNSADSDLLKPSTSKKVRLKDNRLNQEDKDNLTTEYDSHLTESKRRYNLKSEDYNSVYCMMWDESKAGRGGEEISSAIFKWADNVILNSAGVNKITLWSDNCFGQNKNISIIMCFFWIMQKYPQIERINMKYLLKGHTHMEADTVHA</sequence>
<dbReference type="GO" id="GO:0005737">
    <property type="term" value="C:cytoplasm"/>
    <property type="evidence" value="ECO:0007669"/>
    <property type="project" value="TreeGrafter"/>
</dbReference>
<evidence type="ECO:0000256" key="1">
    <source>
        <dbReference type="ARBA" id="ARBA00022884"/>
    </source>
</evidence>
<dbReference type="PANTHER" id="PTHR46205">
    <property type="entry name" value="LOQUACIOUS, ISOFORM B"/>
    <property type="match status" value="1"/>
</dbReference>
<keyword evidence="6" id="KW-1185">Reference proteome</keyword>
<dbReference type="Pfam" id="PF25273">
    <property type="entry name" value="DUF7869"/>
    <property type="match status" value="1"/>
</dbReference>
<evidence type="ECO:0000259" key="4">
    <source>
        <dbReference type="PROSITE" id="PS50137"/>
    </source>
</evidence>
<dbReference type="Proteomes" id="UP000325440">
    <property type="component" value="Unassembled WGS sequence"/>
</dbReference>
<dbReference type="GO" id="GO:0030422">
    <property type="term" value="P:siRNA processing"/>
    <property type="evidence" value="ECO:0007669"/>
    <property type="project" value="TreeGrafter"/>
</dbReference>
<dbReference type="InterPro" id="IPR057191">
    <property type="entry name" value="DUF7869"/>
</dbReference>
<evidence type="ECO:0000256" key="3">
    <source>
        <dbReference type="SAM" id="MobiDB-lite"/>
    </source>
</evidence>
<dbReference type="PROSITE" id="PS50137">
    <property type="entry name" value="DS_RBD"/>
    <property type="match status" value="2"/>
</dbReference>
<feature type="region of interest" description="Disordered" evidence="3">
    <location>
        <begin position="444"/>
        <end position="471"/>
    </location>
</feature>
<dbReference type="GO" id="GO:0016442">
    <property type="term" value="C:RISC complex"/>
    <property type="evidence" value="ECO:0007669"/>
    <property type="project" value="TreeGrafter"/>
</dbReference>
<protein>
    <submittedName>
        <fullName evidence="5">Double-stranded RNA-binding domain</fullName>
    </submittedName>
</protein>
<dbReference type="SUPFAM" id="SSF54768">
    <property type="entry name" value="dsRNA-binding domain-like"/>
    <property type="match status" value="3"/>
</dbReference>
<dbReference type="GO" id="GO:0005634">
    <property type="term" value="C:nucleus"/>
    <property type="evidence" value="ECO:0007669"/>
    <property type="project" value="TreeGrafter"/>
</dbReference>
<feature type="compositionally biased region" description="Polar residues" evidence="3">
    <location>
        <begin position="10"/>
        <end position="22"/>
    </location>
</feature>
<dbReference type="GO" id="GO:0070920">
    <property type="term" value="P:regulation of regulatory ncRNA processing"/>
    <property type="evidence" value="ECO:0007669"/>
    <property type="project" value="TreeGrafter"/>
</dbReference>
<dbReference type="Gene3D" id="3.30.160.20">
    <property type="match status" value="3"/>
</dbReference>
<dbReference type="AlphaFoldDB" id="A0A5E4NDC3"/>
<dbReference type="Pfam" id="PF00035">
    <property type="entry name" value="dsrm"/>
    <property type="match status" value="1"/>
</dbReference>
<organism evidence="5 6">
    <name type="scientific">Cinara cedri</name>
    <dbReference type="NCBI Taxonomy" id="506608"/>
    <lineage>
        <taxon>Eukaryota</taxon>
        <taxon>Metazoa</taxon>
        <taxon>Ecdysozoa</taxon>
        <taxon>Arthropoda</taxon>
        <taxon>Hexapoda</taxon>
        <taxon>Insecta</taxon>
        <taxon>Pterygota</taxon>
        <taxon>Neoptera</taxon>
        <taxon>Paraneoptera</taxon>
        <taxon>Hemiptera</taxon>
        <taxon>Sternorrhyncha</taxon>
        <taxon>Aphidomorpha</taxon>
        <taxon>Aphidoidea</taxon>
        <taxon>Aphididae</taxon>
        <taxon>Lachninae</taxon>
        <taxon>Cinara</taxon>
    </lineage>
</organism>
<feature type="domain" description="DRBM" evidence="4">
    <location>
        <begin position="342"/>
        <end position="409"/>
    </location>
</feature>
<dbReference type="PANTHER" id="PTHR46205:SF3">
    <property type="entry name" value="LOQUACIOUS, ISOFORM B"/>
    <property type="match status" value="1"/>
</dbReference>
<evidence type="ECO:0000256" key="2">
    <source>
        <dbReference type="PROSITE-ProRule" id="PRU00266"/>
    </source>
</evidence>
<feature type="compositionally biased region" description="Low complexity" evidence="3">
    <location>
        <begin position="30"/>
        <end position="40"/>
    </location>
</feature>
<dbReference type="InterPro" id="IPR051247">
    <property type="entry name" value="RLC_Component"/>
</dbReference>
<dbReference type="GO" id="GO:0070578">
    <property type="term" value="C:RISC-loading complex"/>
    <property type="evidence" value="ECO:0007669"/>
    <property type="project" value="TreeGrafter"/>
</dbReference>
<reference evidence="5 6" key="1">
    <citation type="submission" date="2019-08" db="EMBL/GenBank/DDBJ databases">
        <authorList>
            <person name="Alioto T."/>
            <person name="Alioto T."/>
            <person name="Gomez Garrido J."/>
        </authorList>
    </citation>
    <scope>NUCLEOTIDE SEQUENCE [LARGE SCALE GENOMIC DNA]</scope>
</reference>
<gene>
    <name evidence="5" type="ORF">CINCED_3A014488</name>
</gene>
<feature type="domain" description="DRBM" evidence="4">
    <location>
        <begin position="93"/>
        <end position="161"/>
    </location>
</feature>
<name>A0A5E4NDC3_9HEMI</name>
<dbReference type="OrthoDB" id="10056847at2759"/>
<dbReference type="GO" id="GO:0035197">
    <property type="term" value="F:siRNA binding"/>
    <property type="evidence" value="ECO:0007669"/>
    <property type="project" value="TreeGrafter"/>
</dbReference>
<proteinExistence type="predicted"/>